<name>A0AAP5T4X0_9MICC</name>
<evidence type="ECO:0000256" key="1">
    <source>
        <dbReference type="SAM" id="SignalP"/>
    </source>
</evidence>
<dbReference type="InterPro" id="IPR006311">
    <property type="entry name" value="TAT_signal"/>
</dbReference>
<evidence type="ECO:0000313" key="3">
    <source>
        <dbReference type="Proteomes" id="UP001185728"/>
    </source>
</evidence>
<gene>
    <name evidence="2" type="ORF">R4064_00465</name>
</gene>
<keyword evidence="1" id="KW-0732">Signal</keyword>
<evidence type="ECO:0008006" key="4">
    <source>
        <dbReference type="Google" id="ProtNLM"/>
    </source>
</evidence>
<dbReference type="RefSeq" id="WP_317676328.1">
    <property type="nucleotide sequence ID" value="NZ_JAWLUK010000001.1"/>
</dbReference>
<dbReference type="Proteomes" id="UP001185728">
    <property type="component" value="Unassembled WGS sequence"/>
</dbReference>
<accession>A0AAP5T4X0</accession>
<dbReference type="EMBL" id="JAWLUK010000001">
    <property type="protein sequence ID" value="MDV7176122.1"/>
    <property type="molecule type" value="Genomic_DNA"/>
</dbReference>
<evidence type="ECO:0000313" key="2">
    <source>
        <dbReference type="EMBL" id="MDV7176122.1"/>
    </source>
</evidence>
<comment type="caution">
    <text evidence="2">The sequence shown here is derived from an EMBL/GenBank/DDBJ whole genome shotgun (WGS) entry which is preliminary data.</text>
</comment>
<feature type="chain" id="PRO_5042882896" description="DUF4352 domain-containing protein" evidence="1">
    <location>
        <begin position="26"/>
        <end position="186"/>
    </location>
</feature>
<feature type="signal peptide" evidence="1">
    <location>
        <begin position="1"/>
        <end position="25"/>
    </location>
</feature>
<proteinExistence type="predicted"/>
<dbReference type="PROSITE" id="PS51318">
    <property type="entry name" value="TAT"/>
    <property type="match status" value="1"/>
</dbReference>
<protein>
    <recommendedName>
        <fullName evidence="4">DUF4352 domain-containing protein</fullName>
    </recommendedName>
</protein>
<organism evidence="2 3">
    <name type="scientific">Micrococcus yunnanensis</name>
    <dbReference type="NCBI Taxonomy" id="566027"/>
    <lineage>
        <taxon>Bacteria</taxon>
        <taxon>Bacillati</taxon>
        <taxon>Actinomycetota</taxon>
        <taxon>Actinomycetes</taxon>
        <taxon>Micrococcales</taxon>
        <taxon>Micrococcaceae</taxon>
        <taxon>Micrococcus</taxon>
    </lineage>
</organism>
<reference evidence="2" key="1">
    <citation type="submission" date="2023-10" db="EMBL/GenBank/DDBJ databases">
        <title>Development of a sustainable strategy for remediation of hydrocarbon-contaminated territories based on the waste exchange concept.</title>
        <authorList>
            <person name="Krivoruchko A."/>
        </authorList>
    </citation>
    <scope>NUCLEOTIDE SEQUENCE</scope>
    <source>
        <strain evidence="2">IEGM 1325</strain>
    </source>
</reference>
<dbReference type="AlphaFoldDB" id="A0AAP5T4X0"/>
<sequence length="186" mass="19309">MQKNTSTLSRRKVTAGIAWSVPAVAAVAAAPFAAASPTGCADVTTGTAVKHQGGGHSDGIKQAYGFTITITNTSLTDVYVNPGTVTVEFNNHTTRGGEARLYTDSPCEGGKRLAAMDPELLLQPGESKTYYYLVNNTGNSANESGCVKGKLQLALPTSAPEGADLCNDGVVEFSNCFETTPPSVKC</sequence>